<sequence length="105" mass="11913">MDYIITFDGVNTNSIHFIFFITYKQYIIWRVAETNIKVNSDGFIPYGVADSKGSVIDFHLSKNRNIQSAKLFFKTSIALSYVSTPRVITVGKGLVYPVAIEKLKK</sequence>
<feature type="domain" description="DDE" evidence="1">
    <location>
        <begin position="29"/>
        <end position="105"/>
    </location>
</feature>
<dbReference type="Proteomes" id="UP000470409">
    <property type="component" value="Unassembled WGS sequence"/>
</dbReference>
<name>A0A7V7S9K5_9BACI</name>
<organism evidence="2 3">
    <name type="scientific">Bacillus luti</name>
    <dbReference type="NCBI Taxonomy" id="2026191"/>
    <lineage>
        <taxon>Bacteria</taxon>
        <taxon>Bacillati</taxon>
        <taxon>Bacillota</taxon>
        <taxon>Bacilli</taxon>
        <taxon>Bacillales</taxon>
        <taxon>Bacillaceae</taxon>
        <taxon>Bacillus</taxon>
        <taxon>Bacillus cereus group</taxon>
    </lineage>
</organism>
<gene>
    <name evidence="2" type="ORF">F8163_07980</name>
</gene>
<proteinExistence type="predicted"/>
<reference evidence="2 3" key="1">
    <citation type="submission" date="2019-10" db="EMBL/GenBank/DDBJ databases">
        <title>Bacillus from the desert of Cuatro Cinegas, Coahuila.</title>
        <authorList>
            <person name="Olmedo-Alvarez G."/>
            <person name="Saldana S."/>
            <person name="Barcelo D."/>
        </authorList>
    </citation>
    <scope>NUCLEOTIDE SEQUENCE [LARGE SCALE GENOMIC DNA]</scope>
    <source>
        <strain evidence="2 3">CH155b_5T</strain>
    </source>
</reference>
<evidence type="ECO:0000313" key="2">
    <source>
        <dbReference type="EMBL" id="KAB2444050.1"/>
    </source>
</evidence>
<accession>A0A7V7S9K5</accession>
<protein>
    <submittedName>
        <fullName evidence="2">DDE-type integrase/transposase/recombinase</fullName>
    </submittedName>
</protein>
<dbReference type="AlphaFoldDB" id="A0A7V7S9K5"/>
<comment type="caution">
    <text evidence="2">The sequence shown here is derived from an EMBL/GenBank/DDBJ whole genome shotgun (WGS) entry which is preliminary data.</text>
</comment>
<evidence type="ECO:0000313" key="3">
    <source>
        <dbReference type="Proteomes" id="UP000470409"/>
    </source>
</evidence>
<dbReference type="Pfam" id="PF13610">
    <property type="entry name" value="DDE_Tnp_IS240"/>
    <property type="match status" value="1"/>
</dbReference>
<evidence type="ECO:0000259" key="1">
    <source>
        <dbReference type="Pfam" id="PF13610"/>
    </source>
</evidence>
<dbReference type="EMBL" id="WBPG01000010">
    <property type="protein sequence ID" value="KAB2444050.1"/>
    <property type="molecule type" value="Genomic_DNA"/>
</dbReference>
<dbReference type="InterPro" id="IPR032874">
    <property type="entry name" value="DDE_dom"/>
</dbReference>